<keyword evidence="1" id="KW-0812">Transmembrane</keyword>
<reference evidence="2" key="1">
    <citation type="submission" date="2021-01" db="EMBL/GenBank/DDBJ databases">
        <title>Active Sulfur Cycling in an Early Earth Analoge.</title>
        <authorList>
            <person name="Hahn C.R."/>
            <person name="Youssef N.H."/>
            <person name="Elshahed M."/>
        </authorList>
    </citation>
    <scope>NUCLEOTIDE SEQUENCE</scope>
    <source>
        <strain evidence="2">Zod_Metabat.1151</strain>
    </source>
</reference>
<protein>
    <submittedName>
        <fullName evidence="2">Uncharacterized protein</fullName>
    </submittedName>
</protein>
<organism evidence="2 3">
    <name type="scientific">Candidatus Iainarchaeum sp</name>
    <dbReference type="NCBI Taxonomy" id="3101447"/>
    <lineage>
        <taxon>Archaea</taxon>
        <taxon>Candidatus Iainarchaeota</taxon>
        <taxon>Candidatus Iainarchaeia</taxon>
        <taxon>Candidatus Iainarchaeales</taxon>
        <taxon>Candidatus Iainarchaeaceae</taxon>
        <taxon>Candidatus Iainarchaeum</taxon>
    </lineage>
</organism>
<keyword evidence="1" id="KW-0472">Membrane</keyword>
<comment type="caution">
    <text evidence="2">The sequence shown here is derived from an EMBL/GenBank/DDBJ whole genome shotgun (WGS) entry which is preliminary data.</text>
</comment>
<evidence type="ECO:0000313" key="3">
    <source>
        <dbReference type="Proteomes" id="UP000809243"/>
    </source>
</evidence>
<accession>A0A939C978</accession>
<proteinExistence type="predicted"/>
<name>A0A939C978_9ARCH</name>
<evidence type="ECO:0000313" key="2">
    <source>
        <dbReference type="EMBL" id="MBN2067787.1"/>
    </source>
</evidence>
<evidence type="ECO:0000256" key="1">
    <source>
        <dbReference type="SAM" id="Phobius"/>
    </source>
</evidence>
<feature type="transmembrane region" description="Helical" evidence="1">
    <location>
        <begin position="175"/>
        <end position="192"/>
    </location>
</feature>
<keyword evidence="1" id="KW-1133">Transmembrane helix</keyword>
<dbReference type="Proteomes" id="UP000809243">
    <property type="component" value="Unassembled WGS sequence"/>
</dbReference>
<dbReference type="AlphaFoldDB" id="A0A939C978"/>
<dbReference type="EMBL" id="JAFGDB010000086">
    <property type="protein sequence ID" value="MBN2067787.1"/>
    <property type="molecule type" value="Genomic_DNA"/>
</dbReference>
<sequence length="201" mass="22322">MDKALLLHSVLLAFLWLMLAGAYASIGPPSFAVNHELKNCQVFYLGDECTICSLPQGWIYIGDPLFAECPQGYTELQPQAILPECSKLKAGFCCSLANTGSNGDCNDLVVNPALEKCAFVETVDGCENLPAGWKFPDFNAEWNGLCPLGFKWINEVVECQPLNWRDDIEVVDNNPLYMAIVLVAMVFALLVVKKPRPWKFK</sequence>
<gene>
    <name evidence="2" type="ORF">JW744_04935</name>
</gene>